<comment type="catalytic activity">
    <reaction evidence="6 7">
        <text>Couples ATP hydrolysis with the unwinding of duplex DNA by translocating in the 3'-5' direction.</text>
        <dbReference type="EC" id="5.6.2.4"/>
    </reaction>
</comment>
<feature type="region of interest" description="Disordered" evidence="8">
    <location>
        <begin position="488"/>
        <end position="521"/>
    </location>
</feature>
<feature type="domain" description="Helicase ATP-binding" evidence="9">
    <location>
        <begin position="55"/>
        <end position="230"/>
    </location>
</feature>
<evidence type="ECO:0000256" key="5">
    <source>
        <dbReference type="ARBA" id="ARBA00022840"/>
    </source>
</evidence>
<dbReference type="SMART" id="SM00490">
    <property type="entry name" value="HELICc"/>
    <property type="match status" value="1"/>
</dbReference>
<evidence type="ECO:0000256" key="6">
    <source>
        <dbReference type="ARBA" id="ARBA00034617"/>
    </source>
</evidence>
<evidence type="ECO:0000313" key="12">
    <source>
        <dbReference type="Proteomes" id="UP001163846"/>
    </source>
</evidence>
<reference evidence="11" key="1">
    <citation type="submission" date="2022-08" db="EMBL/GenBank/DDBJ databases">
        <authorList>
            <consortium name="DOE Joint Genome Institute"/>
            <person name="Min B."/>
            <person name="Riley R."/>
            <person name="Sierra-Patev S."/>
            <person name="Naranjo-Ortiz M."/>
            <person name="Looney B."/>
            <person name="Konkel Z."/>
            <person name="Slot J.C."/>
            <person name="Sakamoto Y."/>
            <person name="Steenwyk J.L."/>
            <person name="Rokas A."/>
            <person name="Carro J."/>
            <person name="Camarero S."/>
            <person name="Ferreira P."/>
            <person name="Molpeceres G."/>
            <person name="Ruiz-Duenas F.J."/>
            <person name="Serrano A."/>
            <person name="Henrissat B."/>
            <person name="Drula E."/>
            <person name="Hughes K.W."/>
            <person name="Mata J.L."/>
            <person name="Ishikawa N.K."/>
            <person name="Vargas-Isla R."/>
            <person name="Ushijima S."/>
            <person name="Smith C.A."/>
            <person name="Ahrendt S."/>
            <person name="Andreopoulos W."/>
            <person name="He G."/>
            <person name="Labutti K."/>
            <person name="Lipzen A."/>
            <person name="Ng V."/>
            <person name="Sandor L."/>
            <person name="Barry K."/>
            <person name="Martinez A.T."/>
            <person name="Xiao Y."/>
            <person name="Gibbons J.G."/>
            <person name="Terashima K."/>
            <person name="Hibbett D.S."/>
            <person name="Grigoriev I.V."/>
        </authorList>
    </citation>
    <scope>NUCLEOTIDE SEQUENCE</scope>
    <source>
        <strain evidence="11">TFB9207</strain>
    </source>
</reference>
<dbReference type="EMBL" id="MU805968">
    <property type="protein sequence ID" value="KAJ3843740.1"/>
    <property type="molecule type" value="Genomic_DNA"/>
</dbReference>
<dbReference type="GO" id="GO:0005524">
    <property type="term" value="F:ATP binding"/>
    <property type="evidence" value="ECO:0007669"/>
    <property type="project" value="UniProtKB-KW"/>
</dbReference>
<dbReference type="InterPro" id="IPR001650">
    <property type="entry name" value="Helicase_C-like"/>
</dbReference>
<dbReference type="PANTHER" id="PTHR13710:SF152">
    <property type="entry name" value="ATP-DEPENDENT DNA HELICASE Q5"/>
    <property type="match status" value="1"/>
</dbReference>
<keyword evidence="4 7" id="KW-0347">Helicase</keyword>
<dbReference type="SMART" id="SM00487">
    <property type="entry name" value="DEXDc"/>
    <property type="match status" value="1"/>
</dbReference>
<comment type="catalytic activity">
    <reaction evidence="7">
        <text>ATP + H2O = ADP + phosphate + H(+)</text>
        <dbReference type="Rhea" id="RHEA:13065"/>
        <dbReference type="ChEBI" id="CHEBI:15377"/>
        <dbReference type="ChEBI" id="CHEBI:15378"/>
        <dbReference type="ChEBI" id="CHEBI:30616"/>
        <dbReference type="ChEBI" id="CHEBI:43474"/>
        <dbReference type="ChEBI" id="CHEBI:456216"/>
    </reaction>
</comment>
<proteinExistence type="inferred from homology"/>
<accession>A0AA38PIU1</accession>
<dbReference type="GO" id="GO:0009378">
    <property type="term" value="F:four-way junction helicase activity"/>
    <property type="evidence" value="ECO:0007669"/>
    <property type="project" value="TreeGrafter"/>
</dbReference>
<dbReference type="SUPFAM" id="SSF52540">
    <property type="entry name" value="P-loop containing nucleoside triphosphate hydrolases"/>
    <property type="match status" value="1"/>
</dbReference>
<dbReference type="GO" id="GO:0005737">
    <property type="term" value="C:cytoplasm"/>
    <property type="evidence" value="ECO:0007669"/>
    <property type="project" value="TreeGrafter"/>
</dbReference>
<dbReference type="GO" id="GO:0043138">
    <property type="term" value="F:3'-5' DNA helicase activity"/>
    <property type="evidence" value="ECO:0007669"/>
    <property type="project" value="UniProtKB-EC"/>
</dbReference>
<dbReference type="Pfam" id="PF00271">
    <property type="entry name" value="Helicase_C"/>
    <property type="match status" value="1"/>
</dbReference>
<evidence type="ECO:0000256" key="8">
    <source>
        <dbReference type="SAM" id="MobiDB-lite"/>
    </source>
</evidence>
<dbReference type="Pfam" id="PF00270">
    <property type="entry name" value="DEAD"/>
    <property type="match status" value="1"/>
</dbReference>
<dbReference type="Proteomes" id="UP001163846">
    <property type="component" value="Unassembled WGS sequence"/>
</dbReference>
<organism evidence="11 12">
    <name type="scientific">Lentinula raphanica</name>
    <dbReference type="NCBI Taxonomy" id="153919"/>
    <lineage>
        <taxon>Eukaryota</taxon>
        <taxon>Fungi</taxon>
        <taxon>Dikarya</taxon>
        <taxon>Basidiomycota</taxon>
        <taxon>Agaricomycotina</taxon>
        <taxon>Agaricomycetes</taxon>
        <taxon>Agaricomycetidae</taxon>
        <taxon>Agaricales</taxon>
        <taxon>Marasmiineae</taxon>
        <taxon>Omphalotaceae</taxon>
        <taxon>Lentinula</taxon>
    </lineage>
</organism>
<feature type="domain" description="Helicase C-terminal" evidence="10">
    <location>
        <begin position="258"/>
        <end position="415"/>
    </location>
</feature>
<dbReference type="InterPro" id="IPR004589">
    <property type="entry name" value="DNA_helicase_ATP-dep_RecQ"/>
</dbReference>
<dbReference type="PROSITE" id="PS51194">
    <property type="entry name" value="HELICASE_CTER"/>
    <property type="match status" value="1"/>
</dbReference>
<dbReference type="CDD" id="cd17920">
    <property type="entry name" value="DEXHc_RecQ"/>
    <property type="match status" value="1"/>
</dbReference>
<evidence type="ECO:0000313" key="11">
    <source>
        <dbReference type="EMBL" id="KAJ3843740.1"/>
    </source>
</evidence>
<dbReference type="EC" id="5.6.2.4" evidence="7"/>
<dbReference type="InterPro" id="IPR032284">
    <property type="entry name" value="RecQ_Zn-bd"/>
</dbReference>
<dbReference type="GO" id="GO:0005694">
    <property type="term" value="C:chromosome"/>
    <property type="evidence" value="ECO:0007669"/>
    <property type="project" value="TreeGrafter"/>
</dbReference>
<dbReference type="GO" id="GO:0016787">
    <property type="term" value="F:hydrolase activity"/>
    <property type="evidence" value="ECO:0007669"/>
    <property type="project" value="UniProtKB-KW"/>
</dbReference>
<feature type="compositionally biased region" description="Low complexity" evidence="8">
    <location>
        <begin position="505"/>
        <end position="519"/>
    </location>
</feature>
<evidence type="ECO:0000259" key="9">
    <source>
        <dbReference type="PROSITE" id="PS51192"/>
    </source>
</evidence>
<gene>
    <name evidence="11" type="ORF">F5878DRAFT_603894</name>
</gene>
<dbReference type="FunFam" id="3.40.50.300:FF:001389">
    <property type="entry name" value="ATP-dependent DNA helicase RecQ"/>
    <property type="match status" value="1"/>
</dbReference>
<keyword evidence="2 7" id="KW-0547">Nucleotide-binding</keyword>
<feature type="region of interest" description="Disordered" evidence="8">
    <location>
        <begin position="555"/>
        <end position="586"/>
    </location>
</feature>
<dbReference type="PROSITE" id="PS51192">
    <property type="entry name" value="HELICASE_ATP_BIND_1"/>
    <property type="match status" value="1"/>
</dbReference>
<dbReference type="InterPro" id="IPR014001">
    <property type="entry name" value="Helicase_ATP-bd"/>
</dbReference>
<keyword evidence="12" id="KW-1185">Reference proteome</keyword>
<evidence type="ECO:0000256" key="2">
    <source>
        <dbReference type="ARBA" id="ARBA00022741"/>
    </source>
</evidence>
<keyword evidence="7" id="KW-0539">Nucleus</keyword>
<feature type="compositionally biased region" description="Acidic residues" evidence="8">
    <location>
        <begin position="576"/>
        <end position="586"/>
    </location>
</feature>
<dbReference type="GO" id="GO:0005634">
    <property type="term" value="C:nucleus"/>
    <property type="evidence" value="ECO:0007669"/>
    <property type="project" value="UniProtKB-SubCell"/>
</dbReference>
<dbReference type="Pfam" id="PF16124">
    <property type="entry name" value="RecQ_Zn_bind"/>
    <property type="match status" value="1"/>
</dbReference>
<dbReference type="InterPro" id="IPR011545">
    <property type="entry name" value="DEAD/DEAH_box_helicase_dom"/>
</dbReference>
<comment type="similarity">
    <text evidence="1 7">Belongs to the helicase family. RecQ subfamily.</text>
</comment>
<comment type="caution">
    <text evidence="11">The sequence shown here is derived from an EMBL/GenBank/DDBJ whole genome shotgun (WGS) entry which is preliminary data.</text>
</comment>
<evidence type="ECO:0000256" key="7">
    <source>
        <dbReference type="RuleBase" id="RU364117"/>
    </source>
</evidence>
<dbReference type="Gene3D" id="3.40.50.300">
    <property type="entry name" value="P-loop containing nucleotide triphosphate hydrolases"/>
    <property type="match status" value="2"/>
</dbReference>
<dbReference type="NCBIfam" id="TIGR00614">
    <property type="entry name" value="recQ_fam"/>
    <property type="match status" value="1"/>
</dbReference>
<comment type="subcellular location">
    <subcellularLocation>
        <location evidence="7">Nucleus</location>
    </subcellularLocation>
</comment>
<evidence type="ECO:0000256" key="1">
    <source>
        <dbReference type="ARBA" id="ARBA00005446"/>
    </source>
</evidence>
<dbReference type="GO" id="GO:0000724">
    <property type="term" value="P:double-strand break repair via homologous recombination"/>
    <property type="evidence" value="ECO:0007669"/>
    <property type="project" value="TreeGrafter"/>
</dbReference>
<evidence type="ECO:0000256" key="4">
    <source>
        <dbReference type="ARBA" id="ARBA00022806"/>
    </source>
</evidence>
<dbReference type="PANTHER" id="PTHR13710">
    <property type="entry name" value="DNA HELICASE RECQ FAMILY MEMBER"/>
    <property type="match status" value="1"/>
</dbReference>
<dbReference type="AlphaFoldDB" id="A0AA38PIU1"/>
<sequence length="730" mass="82005">MPRQTNTRISEPTEDLDVSLLESDQSLETRINDCHRIMRTTFGYSDYKGKQKEIIESAVSGRDVFVLAPTGMGKSLCFQVPAVAAQSGMTLVISPLLALMENQTDGLRRKGVTVASLSSETPANEKTEIHQALSTGDPHFRLLYITPERLAVVEFMKLLQKVYHAKKVNRLVVDEAHCISEWGHDFRADYRRIGNFRDKFPGVPMMALTATATSSVVNDIICSLRMRDPHLFIHPFNRTNLFYEVRYASTDELSKMAEICDYICGLHRKRGKVSCGIIYCRAKNTCNSLSSYLRSKGLAARSYHRGLATGTLAKTFKDWSISGGSDNGGIDVVVATIAFGLGIDNGNVRYIIHYDIPKSFEGYYQETGRAGRNGAPSKCILYYSREDLRYVQRWVTDEIRNRVQKAQDFQYPDPSQRSLTSLEKLALYAENTDVCRHISICRYFGEEIDEKDVLEYCDMMCDVCKYPEKTRRRKEMLGEAPVEFRSVPSRAAHSTAMNGRKRLTDSSTSNDSPLPSSTTAKKLKITGYSKPLVTKPHHSAASLLKPFKAPLMKSRRSITQIAPPPERNSTAPGPELTEEGGLDESELTTLQDVAVSTVSGSMLPEIDIELEEPGSGKIPYVMRRDGMNSIRQTLHGVFMRHEELWDRVKKPLHVSTRANLIALTAIEIEFESILCFSSTSEGYQERLRSKLDALGLLRSEEAWMECTVGQEGYEDAHEAIKILIRLAHPT</sequence>
<evidence type="ECO:0000256" key="3">
    <source>
        <dbReference type="ARBA" id="ARBA00022801"/>
    </source>
</evidence>
<keyword evidence="5 7" id="KW-0067">ATP-binding</keyword>
<keyword evidence="3 7" id="KW-0378">Hydrolase</keyword>
<dbReference type="GO" id="GO:0003676">
    <property type="term" value="F:nucleic acid binding"/>
    <property type="evidence" value="ECO:0007669"/>
    <property type="project" value="InterPro"/>
</dbReference>
<dbReference type="InterPro" id="IPR027417">
    <property type="entry name" value="P-loop_NTPase"/>
</dbReference>
<protein>
    <recommendedName>
        <fullName evidence="7">ATP-dependent DNA helicase</fullName>
        <ecNumber evidence="7">5.6.2.4</ecNumber>
    </recommendedName>
</protein>
<name>A0AA38PIU1_9AGAR</name>
<evidence type="ECO:0000259" key="10">
    <source>
        <dbReference type="PROSITE" id="PS51194"/>
    </source>
</evidence>